<dbReference type="EMBL" id="NIDE01000002">
    <property type="protein sequence ID" value="OWK45544.1"/>
    <property type="molecule type" value="Genomic_DNA"/>
</dbReference>
<keyword evidence="3" id="KW-1185">Reference proteome</keyword>
<organism evidence="2 3">
    <name type="scientific">Fimbriiglobus ruber</name>
    <dbReference type="NCBI Taxonomy" id="1908690"/>
    <lineage>
        <taxon>Bacteria</taxon>
        <taxon>Pseudomonadati</taxon>
        <taxon>Planctomycetota</taxon>
        <taxon>Planctomycetia</taxon>
        <taxon>Gemmatales</taxon>
        <taxon>Gemmataceae</taxon>
        <taxon>Fimbriiglobus</taxon>
    </lineage>
</organism>
<reference evidence="3" key="1">
    <citation type="submission" date="2017-06" db="EMBL/GenBank/DDBJ databases">
        <title>Genome analysis of Fimbriiglobus ruber SP5, the first member of the order Planctomycetales with confirmed chitinolytic capability.</title>
        <authorList>
            <person name="Ravin N.V."/>
            <person name="Rakitin A.L."/>
            <person name="Ivanova A.A."/>
            <person name="Beletsky A.V."/>
            <person name="Kulichevskaya I.S."/>
            <person name="Mardanov A.V."/>
            <person name="Dedysh S.N."/>
        </authorList>
    </citation>
    <scope>NUCLEOTIDE SEQUENCE [LARGE SCALE GENOMIC DNA]</scope>
    <source>
        <strain evidence="3">SP5</strain>
    </source>
</reference>
<evidence type="ECO:0000313" key="2">
    <source>
        <dbReference type="EMBL" id="OWK45544.1"/>
    </source>
</evidence>
<dbReference type="RefSeq" id="WP_088253264.1">
    <property type="nucleotide sequence ID" value="NZ_NIDE01000002.1"/>
</dbReference>
<keyword evidence="1" id="KW-1133">Transmembrane helix</keyword>
<proteinExistence type="predicted"/>
<feature type="transmembrane region" description="Helical" evidence="1">
    <location>
        <begin position="6"/>
        <end position="23"/>
    </location>
</feature>
<sequence length="71" mass="7965">MFPIVPLLGLLAVIGGGATLLWYDNLSQLEKDRANRLTTQYANQLFGKTVQELTNAEASRIHALVRRHFVN</sequence>
<comment type="caution">
    <text evidence="2">The sequence shown here is derived from an EMBL/GenBank/DDBJ whole genome shotgun (WGS) entry which is preliminary data.</text>
</comment>
<dbReference type="Proteomes" id="UP000214646">
    <property type="component" value="Unassembled WGS sequence"/>
</dbReference>
<dbReference type="AlphaFoldDB" id="A0A225E180"/>
<keyword evidence="1" id="KW-0812">Transmembrane</keyword>
<evidence type="ECO:0000313" key="3">
    <source>
        <dbReference type="Proteomes" id="UP000214646"/>
    </source>
</evidence>
<gene>
    <name evidence="2" type="ORF">FRUB_01875</name>
</gene>
<accession>A0A225E180</accession>
<evidence type="ECO:0000256" key="1">
    <source>
        <dbReference type="SAM" id="Phobius"/>
    </source>
</evidence>
<name>A0A225E180_9BACT</name>
<keyword evidence="1" id="KW-0472">Membrane</keyword>
<protein>
    <submittedName>
        <fullName evidence="2">Uncharacterized protein</fullName>
    </submittedName>
</protein>